<dbReference type="InterPro" id="IPR016181">
    <property type="entry name" value="Acyl_CoA_acyltransferase"/>
</dbReference>
<name>A0A0P7BKB9_9HYPO</name>
<dbReference type="Gene3D" id="3.40.630.30">
    <property type="match status" value="1"/>
</dbReference>
<accession>A0A0P7BKB9</accession>
<dbReference type="PROSITE" id="PS51186">
    <property type="entry name" value="GNAT"/>
    <property type="match status" value="1"/>
</dbReference>
<protein>
    <recommendedName>
        <fullName evidence="1">N-acetyltransferase domain-containing protein</fullName>
    </recommendedName>
</protein>
<dbReference type="Pfam" id="PF13302">
    <property type="entry name" value="Acetyltransf_3"/>
    <property type="match status" value="1"/>
</dbReference>
<dbReference type="Proteomes" id="UP000050424">
    <property type="component" value="Unassembled WGS sequence"/>
</dbReference>
<organism evidence="2 3">
    <name type="scientific">Neonectria ditissima</name>
    <dbReference type="NCBI Taxonomy" id="78410"/>
    <lineage>
        <taxon>Eukaryota</taxon>
        <taxon>Fungi</taxon>
        <taxon>Dikarya</taxon>
        <taxon>Ascomycota</taxon>
        <taxon>Pezizomycotina</taxon>
        <taxon>Sordariomycetes</taxon>
        <taxon>Hypocreomycetidae</taxon>
        <taxon>Hypocreales</taxon>
        <taxon>Nectriaceae</taxon>
        <taxon>Neonectria</taxon>
    </lineage>
</organism>
<dbReference type="PANTHER" id="PTHR43792">
    <property type="entry name" value="GNAT FAMILY, PUTATIVE (AFU_ORTHOLOGUE AFUA_3G00765)-RELATED-RELATED"/>
    <property type="match status" value="1"/>
</dbReference>
<comment type="caution">
    <text evidence="2">The sequence shown here is derived from an EMBL/GenBank/DDBJ whole genome shotgun (WGS) entry which is preliminary data.</text>
</comment>
<feature type="domain" description="N-acetyltransferase" evidence="1">
    <location>
        <begin position="11"/>
        <end position="184"/>
    </location>
</feature>
<evidence type="ECO:0000313" key="3">
    <source>
        <dbReference type="Proteomes" id="UP000050424"/>
    </source>
</evidence>
<sequence length="194" mass="21502">MSQATLRTARLELVPLAPQHGDFLYQLDADPDVMKYIGYGKPLDAKDSKIVHKLLLETAAPGTGLGCWAAFSGRDFVGWWVLAATQSHVTPSQSGKIRAEFGLRVLPKFWGQGLAKEGSRELLKHGFQDLGVDEIFGETMTVNKGSRATMASCGLNHVRTFHNQYDTPPPGIEEGEVEYRITKEEWLSMDPARK</sequence>
<dbReference type="InterPro" id="IPR051531">
    <property type="entry name" value="N-acetyltransferase"/>
</dbReference>
<gene>
    <name evidence="2" type="ORF">AK830_g6062</name>
</gene>
<reference evidence="2 3" key="1">
    <citation type="submission" date="2015-09" db="EMBL/GenBank/DDBJ databases">
        <title>Draft genome of a European isolate of the apple canker pathogen Neonectria ditissima.</title>
        <authorList>
            <person name="Gomez-Cortecero A."/>
            <person name="Harrison R.J."/>
            <person name="Armitage A.D."/>
        </authorList>
    </citation>
    <scope>NUCLEOTIDE SEQUENCE [LARGE SCALE GENOMIC DNA]</scope>
    <source>
        <strain evidence="2 3">R09/05</strain>
    </source>
</reference>
<dbReference type="EMBL" id="LKCW01000082">
    <property type="protein sequence ID" value="KPM40486.1"/>
    <property type="molecule type" value="Genomic_DNA"/>
</dbReference>
<dbReference type="STRING" id="78410.A0A0P7BKB9"/>
<dbReference type="PANTHER" id="PTHR43792:SF16">
    <property type="entry name" value="N-ACETYLTRANSFERASE DOMAIN-CONTAINING PROTEIN"/>
    <property type="match status" value="1"/>
</dbReference>
<dbReference type="InterPro" id="IPR000182">
    <property type="entry name" value="GNAT_dom"/>
</dbReference>
<dbReference type="GO" id="GO:0016747">
    <property type="term" value="F:acyltransferase activity, transferring groups other than amino-acyl groups"/>
    <property type="evidence" value="ECO:0007669"/>
    <property type="project" value="InterPro"/>
</dbReference>
<keyword evidence="3" id="KW-1185">Reference proteome</keyword>
<evidence type="ECO:0000259" key="1">
    <source>
        <dbReference type="PROSITE" id="PS51186"/>
    </source>
</evidence>
<dbReference type="SUPFAM" id="SSF55729">
    <property type="entry name" value="Acyl-CoA N-acyltransferases (Nat)"/>
    <property type="match status" value="1"/>
</dbReference>
<dbReference type="AlphaFoldDB" id="A0A0P7BKB9"/>
<proteinExistence type="predicted"/>
<evidence type="ECO:0000313" key="2">
    <source>
        <dbReference type="EMBL" id="KPM40486.1"/>
    </source>
</evidence>
<dbReference type="OrthoDB" id="630895at2759"/>